<evidence type="ECO:0000313" key="5">
    <source>
        <dbReference type="Proteomes" id="UP000825933"/>
    </source>
</evidence>
<dbReference type="SUPFAM" id="SSF53448">
    <property type="entry name" value="Nucleotide-diphospho-sugar transferases"/>
    <property type="match status" value="1"/>
</dbReference>
<dbReference type="Gene3D" id="3.90.550.10">
    <property type="entry name" value="Spore Coat Polysaccharide Biosynthesis Protein SpsA, Chain A"/>
    <property type="match status" value="1"/>
</dbReference>
<sequence length="348" mass="41438">MVKVSVIVPVYNVEKYLRQCLESILNQTLIEIEIICVNDGSTDKSSQILEEYAEKYKQITVINQENKGIGLSRNAGMECATGEYIGFVDSDDWIDEKMYETMYINAKSHNSDIVMCLTHLFDDAIQEYKPSDPYFALNLFNESFDNTVFDHKLIKGFFGVNVTCWNKIYRSKFLNVIEAKFPKIDFEDNIFFYKTYLNAKKISLVRKFLYNYRINRQGSFIDAKNERFFDIIKMHSLLEGILIETSNLGRYKQKFLNYQVQSILNRYNQVDEQYKKEFFDIIKQHFLTKDFSPSDIDMLNNNYRIKYQNILNSETYREYEQLEKNQKPNDANRTKWKITNYIMKLLFK</sequence>
<protein>
    <submittedName>
        <fullName evidence="4">Glycosyltransferase</fullName>
        <ecNumber evidence="4">2.4.-.-</ecNumber>
    </submittedName>
</protein>
<reference evidence="5" key="1">
    <citation type="journal article" date="2022" name="Microbiol. Resour. Announc.">
        <title>Draft Genome Sequence of a Methanogenic Archaeon from West Spitsbergen Permafrost.</title>
        <authorList>
            <person name="Trubitsyn V."/>
            <person name="Rivkina E."/>
            <person name="Shcherbakova V."/>
        </authorList>
    </citation>
    <scope>NUCLEOTIDE SEQUENCE [LARGE SCALE GENOMIC DNA]</scope>
    <source>
        <strain evidence="5">VT</strain>
    </source>
</reference>
<dbReference type="EC" id="2.4.-.-" evidence="4"/>
<dbReference type="GO" id="GO:0016757">
    <property type="term" value="F:glycosyltransferase activity"/>
    <property type="evidence" value="ECO:0007669"/>
    <property type="project" value="UniProtKB-KW"/>
</dbReference>
<evidence type="ECO:0000256" key="1">
    <source>
        <dbReference type="ARBA" id="ARBA00022676"/>
    </source>
</evidence>
<gene>
    <name evidence="4" type="ORF">K8N75_07670</name>
</gene>
<evidence type="ECO:0000313" key="4">
    <source>
        <dbReference type="EMBL" id="MBZ2165915.1"/>
    </source>
</evidence>
<proteinExistence type="predicted"/>
<keyword evidence="2 4" id="KW-0808">Transferase</keyword>
<accession>A0A8T5V2L8</accession>
<dbReference type="InterPro" id="IPR029044">
    <property type="entry name" value="Nucleotide-diphossugar_trans"/>
</dbReference>
<evidence type="ECO:0000259" key="3">
    <source>
        <dbReference type="Pfam" id="PF00535"/>
    </source>
</evidence>
<dbReference type="PANTHER" id="PTHR22916">
    <property type="entry name" value="GLYCOSYLTRANSFERASE"/>
    <property type="match status" value="1"/>
</dbReference>
<dbReference type="InterPro" id="IPR001173">
    <property type="entry name" value="Glyco_trans_2-like"/>
</dbReference>
<feature type="domain" description="Glycosyltransferase 2-like" evidence="3">
    <location>
        <begin position="5"/>
        <end position="146"/>
    </location>
</feature>
<comment type="caution">
    <text evidence="4">The sequence shown here is derived from an EMBL/GenBank/DDBJ whole genome shotgun (WGS) entry which is preliminary data.</text>
</comment>
<keyword evidence="1 4" id="KW-0328">Glycosyltransferase</keyword>
<dbReference type="CDD" id="cd00761">
    <property type="entry name" value="Glyco_tranf_GTA_type"/>
    <property type="match status" value="1"/>
</dbReference>
<dbReference type="AlphaFoldDB" id="A0A8T5V2L8"/>
<dbReference type="EMBL" id="JAIOUQ010000008">
    <property type="protein sequence ID" value="MBZ2165915.1"/>
    <property type="molecule type" value="Genomic_DNA"/>
</dbReference>
<dbReference type="Proteomes" id="UP000825933">
    <property type="component" value="Unassembled WGS sequence"/>
</dbReference>
<organism evidence="4 5">
    <name type="scientific">Methanobacterium spitsbergense</name>
    <dbReference type="NCBI Taxonomy" id="2874285"/>
    <lineage>
        <taxon>Archaea</taxon>
        <taxon>Methanobacteriati</taxon>
        <taxon>Methanobacteriota</taxon>
        <taxon>Methanomada group</taxon>
        <taxon>Methanobacteria</taxon>
        <taxon>Methanobacteriales</taxon>
        <taxon>Methanobacteriaceae</taxon>
        <taxon>Methanobacterium</taxon>
    </lineage>
</organism>
<name>A0A8T5V2L8_9EURY</name>
<dbReference type="RefSeq" id="WP_223791508.1">
    <property type="nucleotide sequence ID" value="NZ_JAIOUQ010000008.1"/>
</dbReference>
<evidence type="ECO:0000256" key="2">
    <source>
        <dbReference type="ARBA" id="ARBA00022679"/>
    </source>
</evidence>
<keyword evidence="5" id="KW-1185">Reference proteome</keyword>
<dbReference type="Pfam" id="PF00535">
    <property type="entry name" value="Glycos_transf_2"/>
    <property type="match status" value="1"/>
</dbReference>
<dbReference type="PANTHER" id="PTHR22916:SF51">
    <property type="entry name" value="GLYCOSYLTRANSFERASE EPSH-RELATED"/>
    <property type="match status" value="1"/>
</dbReference>